<reference evidence="2 3" key="1">
    <citation type="submission" date="2020-09" db="EMBL/GenBank/DDBJ databases">
        <title>Characterization and genome sequencing of Ruminiclostridium sp. nov. MA18.</title>
        <authorList>
            <person name="Rettenmaier R."/>
            <person name="Kowollik M.-L."/>
            <person name="Liebl W."/>
            <person name="Zverlov V."/>
        </authorList>
    </citation>
    <scope>NUCLEOTIDE SEQUENCE [LARGE SCALE GENOMIC DNA]</scope>
    <source>
        <strain evidence="2 3">MA18</strain>
    </source>
</reference>
<dbReference type="SMART" id="SM00318">
    <property type="entry name" value="SNc"/>
    <property type="match status" value="1"/>
</dbReference>
<dbReference type="Proteomes" id="UP000306409">
    <property type="component" value="Chromosome"/>
</dbReference>
<dbReference type="AlphaFoldDB" id="A0A4U7JFK9"/>
<dbReference type="RefSeq" id="WP_137698016.1">
    <property type="nucleotide sequence ID" value="NZ_CP061336.1"/>
</dbReference>
<proteinExistence type="predicted"/>
<dbReference type="SUPFAM" id="SSF50199">
    <property type="entry name" value="Staphylococcal nuclease"/>
    <property type="match status" value="1"/>
</dbReference>
<dbReference type="PROSITE" id="PS50830">
    <property type="entry name" value="TNASE_3"/>
    <property type="match status" value="1"/>
</dbReference>
<dbReference type="EMBL" id="CP061336">
    <property type="protein sequence ID" value="QNU67661.1"/>
    <property type="molecule type" value="Genomic_DNA"/>
</dbReference>
<accession>A0A4U7JFK9</accession>
<gene>
    <name evidence="2" type="ORF">EHE19_004080</name>
</gene>
<dbReference type="Pfam" id="PF00565">
    <property type="entry name" value="SNase"/>
    <property type="match status" value="1"/>
</dbReference>
<feature type="compositionally biased region" description="Polar residues" evidence="1">
    <location>
        <begin position="52"/>
        <end position="80"/>
    </location>
</feature>
<keyword evidence="3" id="KW-1185">Reference proteome</keyword>
<dbReference type="InterPro" id="IPR016071">
    <property type="entry name" value="Staphylococal_nuclease_OB-fold"/>
</dbReference>
<feature type="region of interest" description="Disordered" evidence="1">
    <location>
        <begin position="41"/>
        <end position="133"/>
    </location>
</feature>
<feature type="compositionally biased region" description="Basic and acidic residues" evidence="1">
    <location>
        <begin position="111"/>
        <end position="133"/>
    </location>
</feature>
<evidence type="ECO:0000313" key="3">
    <source>
        <dbReference type="Proteomes" id="UP000306409"/>
    </source>
</evidence>
<dbReference type="Gene3D" id="2.40.50.90">
    <property type="match status" value="1"/>
</dbReference>
<dbReference type="OrthoDB" id="4376109at2"/>
<evidence type="ECO:0000256" key="1">
    <source>
        <dbReference type="SAM" id="MobiDB-lite"/>
    </source>
</evidence>
<organism evidence="2 3">
    <name type="scientific">Ruminiclostridium herbifermentans</name>
    <dbReference type="NCBI Taxonomy" id="2488810"/>
    <lineage>
        <taxon>Bacteria</taxon>
        <taxon>Bacillati</taxon>
        <taxon>Bacillota</taxon>
        <taxon>Clostridia</taxon>
        <taxon>Eubacteriales</taxon>
        <taxon>Oscillospiraceae</taxon>
        <taxon>Ruminiclostridium</taxon>
    </lineage>
</organism>
<feature type="compositionally biased region" description="Polar residues" evidence="1">
    <location>
        <begin position="88"/>
        <end position="97"/>
    </location>
</feature>
<dbReference type="KEGG" id="rher:EHE19_004080"/>
<dbReference type="InterPro" id="IPR035437">
    <property type="entry name" value="SNase_OB-fold_sf"/>
</dbReference>
<name>A0A4U7JFK9_9FIRM</name>
<protein>
    <submittedName>
        <fullName evidence="2">Thermonuclease family protein</fullName>
    </submittedName>
</protein>
<evidence type="ECO:0000313" key="2">
    <source>
        <dbReference type="EMBL" id="QNU67661.1"/>
    </source>
</evidence>
<sequence length="313" mass="34923">MKKKNIKAVASLVTAVVVLIGSYIYKTDVIQFDNVSQNTQSQSSSLKENKQNTEPNSSSFEDANSTDSQNTSIEDTQSAELQDGSVKGAQSTKSQNNPDKDGQVTDSKGISAKESKAKSDEKQSDPANKFEKLEKTKFPESTIKIQKEGIHSFGYINAYVKKVVDGDTFHIKYGDKDYKVRMLDIDTPESIKSGVEAQPYSLEASELTKNNLTGQNIKLVFEKDTTDQYGRLLAHVILEDGTYYNALMVQNGFAISVFYSPNTLFKDYFTELQNKAIENKAGFWKLPEKDRPFVKNSKGKYVAAYKIKEDDAA</sequence>